<organism evidence="4">
    <name type="scientific">Echinostoma caproni</name>
    <dbReference type="NCBI Taxonomy" id="27848"/>
    <lineage>
        <taxon>Eukaryota</taxon>
        <taxon>Metazoa</taxon>
        <taxon>Spiralia</taxon>
        <taxon>Lophotrochozoa</taxon>
        <taxon>Platyhelminthes</taxon>
        <taxon>Trematoda</taxon>
        <taxon>Digenea</taxon>
        <taxon>Plagiorchiida</taxon>
        <taxon>Echinostomata</taxon>
        <taxon>Echinostomatoidea</taxon>
        <taxon>Echinostomatidae</taxon>
        <taxon>Echinostoma</taxon>
    </lineage>
</organism>
<name>A0A183AJC4_9TREM</name>
<dbReference type="EMBL" id="UZAN01044103">
    <property type="protein sequence ID" value="VDP80051.1"/>
    <property type="molecule type" value="Genomic_DNA"/>
</dbReference>
<gene>
    <name evidence="2" type="ORF">ECPE_LOCUS7059</name>
</gene>
<accession>A0A183AJC4</accession>
<keyword evidence="3" id="KW-1185">Reference proteome</keyword>
<dbReference type="Proteomes" id="UP000272942">
    <property type="component" value="Unassembled WGS sequence"/>
</dbReference>
<feature type="compositionally biased region" description="Polar residues" evidence="1">
    <location>
        <begin position="139"/>
        <end position="149"/>
    </location>
</feature>
<reference evidence="2 3" key="2">
    <citation type="submission" date="2018-11" db="EMBL/GenBank/DDBJ databases">
        <authorList>
            <consortium name="Pathogen Informatics"/>
        </authorList>
    </citation>
    <scope>NUCLEOTIDE SEQUENCE [LARGE SCALE GENOMIC DNA]</scope>
    <source>
        <strain evidence="2 3">Egypt</strain>
    </source>
</reference>
<dbReference type="AlphaFoldDB" id="A0A183AJC4"/>
<evidence type="ECO:0000313" key="4">
    <source>
        <dbReference type="WBParaSite" id="ECPE_0000707401-mRNA-1"/>
    </source>
</evidence>
<reference evidence="4" key="1">
    <citation type="submission" date="2016-06" db="UniProtKB">
        <authorList>
            <consortium name="WormBaseParasite"/>
        </authorList>
    </citation>
    <scope>IDENTIFICATION</scope>
</reference>
<dbReference type="WBParaSite" id="ECPE_0000707401-mRNA-1">
    <property type="protein sequence ID" value="ECPE_0000707401-mRNA-1"/>
    <property type="gene ID" value="ECPE_0000707401"/>
</dbReference>
<evidence type="ECO:0000313" key="2">
    <source>
        <dbReference type="EMBL" id="VDP80051.1"/>
    </source>
</evidence>
<feature type="region of interest" description="Disordered" evidence="1">
    <location>
        <begin position="125"/>
        <end position="180"/>
    </location>
</feature>
<evidence type="ECO:0000256" key="1">
    <source>
        <dbReference type="SAM" id="MobiDB-lite"/>
    </source>
</evidence>
<proteinExistence type="predicted"/>
<sequence>MCAFRTLRTNYDSTVIKELNRLMRYEVRLAQTEAKLQFFMECTRTDIYPPIYVKHLRRMQIRPTTRALRRHVTDLAEQIKQQLAEFSTLIAEKQEIVQKLSSVDQALFLNYVQTVVSQKKPLQQTILEEKQRNNRSNKARQSSKSNPASSPIIPENATPGHDPQVKDNHVSMPVHPESVL</sequence>
<protein>
    <submittedName>
        <fullName evidence="4">L27 domain-containing protein</fullName>
    </submittedName>
</protein>
<evidence type="ECO:0000313" key="3">
    <source>
        <dbReference type="Proteomes" id="UP000272942"/>
    </source>
</evidence>